<evidence type="ECO:0000256" key="1">
    <source>
        <dbReference type="ARBA" id="ARBA00004141"/>
    </source>
</evidence>
<dbReference type="OrthoDB" id="2250022at2759"/>
<feature type="domain" description="Major facilitator superfamily (MFS) profile" evidence="8">
    <location>
        <begin position="49"/>
        <end position="463"/>
    </location>
</feature>
<dbReference type="InterPro" id="IPR011701">
    <property type="entry name" value="MFS"/>
</dbReference>
<keyword evidence="4 7" id="KW-1133">Transmembrane helix</keyword>
<keyword evidence="5 7" id="KW-0472">Membrane</keyword>
<sequence>MSRSSSEETQGPGLDELVSSGYGIDATTKLTPEENVIAMQVRKKVDYRILPITLVVYLLDFVDRSNYSTARLQGLEADLGLTESEYQAGLSLFFVGYLLGQVPANLLLNQFARPSYHLAFFTCIWGIISTCTGLSQGFRTLAMCRFLLGFAEAPFFPGVVFCLSKWYTKQELAFRVAIFSSGNLISGAFASLIAAGILEGIGHARGLAPWQWLYLVTGPVTILVGLFVWIILPDFPENWKGLSPEERRVAILRVAIDGSQADIDEPGMTQFKGLLMALTDVNTYVLGLAYMCIIGSVGFGLFLPSLTASLGYSHTVSLLLCTPPYIFMTIWLIVHSWLSDKWNSRFWFYMYPLPISIVGFVVFMAVDPAMFTARYVSLFLMPFVSASAVSAFSWVSSSISRPPAKRAAAFAIINCFATSASIWVPFVYIAPRYTMAMIINIVLCVCAGILGVVHLYVLVWRNRKLARIEEGSASIPASPGRDDVRMEGSDAKDVEKVSRLGLNRGFRYML</sequence>
<name>A0A9N9YV78_9HYPO</name>
<dbReference type="PROSITE" id="PS50850">
    <property type="entry name" value="MFS"/>
    <property type="match status" value="1"/>
</dbReference>
<feature type="region of interest" description="Disordered" evidence="6">
    <location>
        <begin position="1"/>
        <end position="20"/>
    </location>
</feature>
<evidence type="ECO:0000256" key="6">
    <source>
        <dbReference type="SAM" id="MobiDB-lite"/>
    </source>
</evidence>
<evidence type="ECO:0000256" key="7">
    <source>
        <dbReference type="SAM" id="Phobius"/>
    </source>
</evidence>
<evidence type="ECO:0000256" key="3">
    <source>
        <dbReference type="ARBA" id="ARBA00022692"/>
    </source>
</evidence>
<protein>
    <recommendedName>
        <fullName evidence="8">Major facilitator superfamily (MFS) profile domain-containing protein</fullName>
    </recommendedName>
</protein>
<accession>A0A9N9YV78</accession>
<dbReference type="SUPFAM" id="SSF103473">
    <property type="entry name" value="MFS general substrate transporter"/>
    <property type="match status" value="1"/>
</dbReference>
<evidence type="ECO:0000256" key="2">
    <source>
        <dbReference type="ARBA" id="ARBA00022448"/>
    </source>
</evidence>
<evidence type="ECO:0000256" key="4">
    <source>
        <dbReference type="ARBA" id="ARBA00022989"/>
    </source>
</evidence>
<feature type="transmembrane region" description="Helical" evidence="7">
    <location>
        <begin position="281"/>
        <end position="303"/>
    </location>
</feature>
<dbReference type="GO" id="GO:0022857">
    <property type="term" value="F:transmembrane transporter activity"/>
    <property type="evidence" value="ECO:0007669"/>
    <property type="project" value="InterPro"/>
</dbReference>
<feature type="transmembrane region" description="Helical" evidence="7">
    <location>
        <begin position="407"/>
        <end position="429"/>
    </location>
</feature>
<keyword evidence="10" id="KW-1185">Reference proteome</keyword>
<feature type="transmembrane region" description="Helical" evidence="7">
    <location>
        <begin position="372"/>
        <end position="395"/>
    </location>
</feature>
<feature type="transmembrane region" description="Helical" evidence="7">
    <location>
        <begin position="315"/>
        <end position="334"/>
    </location>
</feature>
<feature type="transmembrane region" description="Helical" evidence="7">
    <location>
        <begin position="115"/>
        <end position="135"/>
    </location>
</feature>
<evidence type="ECO:0000313" key="10">
    <source>
        <dbReference type="Proteomes" id="UP000696573"/>
    </source>
</evidence>
<dbReference type="Pfam" id="PF07690">
    <property type="entry name" value="MFS_1"/>
    <property type="match status" value="1"/>
</dbReference>
<comment type="subcellular location">
    <subcellularLocation>
        <location evidence="1">Membrane</location>
        <topology evidence="1">Multi-pass membrane protein</topology>
    </subcellularLocation>
</comment>
<dbReference type="PANTHER" id="PTHR43791">
    <property type="entry name" value="PERMEASE-RELATED"/>
    <property type="match status" value="1"/>
</dbReference>
<feature type="transmembrane region" description="Helical" evidence="7">
    <location>
        <begin position="45"/>
        <end position="62"/>
    </location>
</feature>
<feature type="transmembrane region" description="Helical" evidence="7">
    <location>
        <begin position="346"/>
        <end position="366"/>
    </location>
</feature>
<feature type="transmembrane region" description="Helical" evidence="7">
    <location>
        <begin position="147"/>
        <end position="164"/>
    </location>
</feature>
<dbReference type="PANTHER" id="PTHR43791:SF78">
    <property type="entry name" value="TRANSPORTER, PUTATIVE (AFU_ORTHOLOGUE AFUA_3G01370)-RELATED"/>
    <property type="match status" value="1"/>
</dbReference>
<evidence type="ECO:0000256" key="5">
    <source>
        <dbReference type="ARBA" id="ARBA00023136"/>
    </source>
</evidence>
<dbReference type="InterPro" id="IPR020846">
    <property type="entry name" value="MFS_dom"/>
</dbReference>
<keyword evidence="3 7" id="KW-0812">Transmembrane</keyword>
<reference evidence="9" key="1">
    <citation type="submission" date="2021-10" db="EMBL/GenBank/DDBJ databases">
        <authorList>
            <person name="Piombo E."/>
        </authorList>
    </citation>
    <scope>NUCLEOTIDE SEQUENCE</scope>
</reference>
<keyword evidence="2" id="KW-0813">Transport</keyword>
<dbReference type="GO" id="GO:0016020">
    <property type="term" value="C:membrane"/>
    <property type="evidence" value="ECO:0007669"/>
    <property type="project" value="UniProtKB-SubCell"/>
</dbReference>
<feature type="transmembrane region" description="Helical" evidence="7">
    <location>
        <begin position="210"/>
        <end position="232"/>
    </location>
</feature>
<comment type="caution">
    <text evidence="9">The sequence shown here is derived from an EMBL/GenBank/DDBJ whole genome shotgun (WGS) entry which is preliminary data.</text>
</comment>
<evidence type="ECO:0000313" key="9">
    <source>
        <dbReference type="EMBL" id="CAH0032273.1"/>
    </source>
</evidence>
<organism evidence="9 10">
    <name type="scientific">Clonostachys rhizophaga</name>
    <dbReference type="NCBI Taxonomy" id="160324"/>
    <lineage>
        <taxon>Eukaryota</taxon>
        <taxon>Fungi</taxon>
        <taxon>Dikarya</taxon>
        <taxon>Ascomycota</taxon>
        <taxon>Pezizomycotina</taxon>
        <taxon>Sordariomycetes</taxon>
        <taxon>Hypocreomycetidae</taxon>
        <taxon>Hypocreales</taxon>
        <taxon>Bionectriaceae</taxon>
        <taxon>Clonostachys</taxon>
    </lineage>
</organism>
<feature type="transmembrane region" description="Helical" evidence="7">
    <location>
        <begin position="176"/>
        <end position="198"/>
    </location>
</feature>
<dbReference type="Proteomes" id="UP000696573">
    <property type="component" value="Unassembled WGS sequence"/>
</dbReference>
<dbReference type="Gene3D" id="1.20.1250.20">
    <property type="entry name" value="MFS general substrate transporter like domains"/>
    <property type="match status" value="2"/>
</dbReference>
<dbReference type="InterPro" id="IPR036259">
    <property type="entry name" value="MFS_trans_sf"/>
</dbReference>
<dbReference type="EMBL" id="CABFNQ020000744">
    <property type="protein sequence ID" value="CAH0032273.1"/>
    <property type="molecule type" value="Genomic_DNA"/>
</dbReference>
<dbReference type="AlphaFoldDB" id="A0A9N9YV78"/>
<feature type="transmembrane region" description="Helical" evidence="7">
    <location>
        <begin position="88"/>
        <end position="108"/>
    </location>
</feature>
<feature type="transmembrane region" description="Helical" evidence="7">
    <location>
        <begin position="435"/>
        <end position="459"/>
    </location>
</feature>
<proteinExistence type="predicted"/>
<evidence type="ECO:0000259" key="8">
    <source>
        <dbReference type="PROSITE" id="PS50850"/>
    </source>
</evidence>
<gene>
    <name evidence="9" type="ORF">CRHIZ90672A_00002336</name>
</gene>
<dbReference type="FunFam" id="1.20.1250.20:FF:000057">
    <property type="entry name" value="MFS general substrate transporter"/>
    <property type="match status" value="1"/>
</dbReference>